<evidence type="ECO:0000256" key="12">
    <source>
        <dbReference type="SAM" id="Phobius"/>
    </source>
</evidence>
<keyword evidence="3 12" id="KW-0812">Transmembrane</keyword>
<evidence type="ECO:0000313" key="14">
    <source>
        <dbReference type="EMBL" id="EHN61898.1"/>
    </source>
</evidence>
<organism evidence="14 15">
    <name type="scientific">Listeria innocua ATCC 33091</name>
    <dbReference type="NCBI Taxonomy" id="1002366"/>
    <lineage>
        <taxon>Bacteria</taxon>
        <taxon>Bacillati</taxon>
        <taxon>Bacillota</taxon>
        <taxon>Bacilli</taxon>
        <taxon>Bacillales</taxon>
        <taxon>Listeriaceae</taxon>
        <taxon>Listeria</taxon>
    </lineage>
</organism>
<evidence type="ECO:0000256" key="3">
    <source>
        <dbReference type="ARBA" id="ARBA00022692"/>
    </source>
</evidence>
<evidence type="ECO:0000256" key="10">
    <source>
        <dbReference type="PIRSR" id="PIRSR037479-3"/>
    </source>
</evidence>
<feature type="active site" description="Proton donor" evidence="8">
    <location>
        <position position="435"/>
    </location>
</feature>
<reference evidence="14 15" key="1">
    <citation type="submission" date="2011-08" db="EMBL/GenBank/DDBJ databases">
        <authorList>
            <person name="Weinstock G."/>
            <person name="Sodergren E."/>
            <person name="Clifton S."/>
            <person name="Fulton L."/>
            <person name="Fulton B."/>
            <person name="Courtney L."/>
            <person name="Fronick C."/>
            <person name="Harrison M."/>
            <person name="Strong C."/>
            <person name="Farmer C."/>
            <person name="Delahaunty K."/>
            <person name="Markovic C."/>
            <person name="Hall O."/>
            <person name="Minx P."/>
            <person name="Tomlinson C."/>
            <person name="Mitreva M."/>
            <person name="Hou S."/>
            <person name="Chen J."/>
            <person name="Wollam A."/>
            <person name="Pepin K.H."/>
            <person name="Johnson M."/>
            <person name="Bhonagiri V."/>
            <person name="Zhang X."/>
            <person name="Suruliraj S."/>
            <person name="Warren W."/>
            <person name="Chinwalla A."/>
            <person name="Mardis E.R."/>
            <person name="Wilson R.K."/>
        </authorList>
    </citation>
    <scope>NUCLEOTIDE SEQUENCE [LARGE SCALE GENOMIC DNA]</scope>
    <source>
        <strain evidence="14 15">ATCC 33091</strain>
    </source>
</reference>
<sequence length="486" mass="54623">MYNCFIRKTGEGFSKGEVHNVKIRWIKVSLVTILIIAVVFVGVIGFQKYQFSKSRNKVIMQMDRLMKDQDGGNFRRLDKKEDGVEIISYIPKTSTKQDNEIIQKEIEKAKSAEIKKLNRDKDKQGIIFYTYQKQKMAEQVVSYKAVQSEYVKEGKTKFVLKDKKDICKNIVTDAKTGALLTLGDVLIKNDETKLNLKTAAEQELVKTGDIPLKDVGKLGGIKSLVKWDQTDFELTNSELIVPVEAPGISGPKKVNLKLADIASSVNKRYLPSSVKVPEIPKAKTNKRIALTFDDGPSASVTPGVLDTLKRYDVKATFFVLGSSVVQNPGLVKRELDEGHQVGSHSWDHPQLTKLSEQEVYNQILQTQKVVFDQTGYFPTTMRPPYGAVNKKVADEIGLPIIQWSVDTEDWKNKNAKVVTQRVLAGATDGAIVLMHDIHKTTAASLDETLKQLKSQGFEFVTINELYGEKLQIGKQYFDKTESRMVK</sequence>
<comment type="caution">
    <text evidence="14">The sequence shown here is derived from an EMBL/GenBank/DDBJ whole genome shotgun (WGS) entry which is preliminary data.</text>
</comment>
<dbReference type="GO" id="GO:0016810">
    <property type="term" value="F:hydrolase activity, acting on carbon-nitrogen (but not peptide) bonds"/>
    <property type="evidence" value="ECO:0007669"/>
    <property type="project" value="InterPro"/>
</dbReference>
<keyword evidence="15" id="KW-1185">Reference proteome</keyword>
<evidence type="ECO:0000256" key="2">
    <source>
        <dbReference type="ARBA" id="ARBA00022475"/>
    </source>
</evidence>
<evidence type="ECO:0000256" key="8">
    <source>
        <dbReference type="PIRSR" id="PIRSR037479-1"/>
    </source>
</evidence>
<protein>
    <submittedName>
        <fullName evidence="14">Polysaccharide deacetylase</fullName>
    </submittedName>
</protein>
<comment type="subcellular location">
    <subcellularLocation>
        <location evidence="1">Cell membrane</location>
        <topology evidence="1">Single-pass membrane protein</topology>
    </subcellularLocation>
</comment>
<accession>A0AB72ZAU1</accession>
<evidence type="ECO:0000256" key="6">
    <source>
        <dbReference type="ARBA" id="ARBA00022989"/>
    </source>
</evidence>
<dbReference type="GO" id="GO:0005975">
    <property type="term" value="P:carbohydrate metabolic process"/>
    <property type="evidence" value="ECO:0007669"/>
    <property type="project" value="InterPro"/>
</dbReference>
<dbReference type="Proteomes" id="UP000003597">
    <property type="component" value="Unassembled WGS sequence"/>
</dbReference>
<evidence type="ECO:0000256" key="7">
    <source>
        <dbReference type="ARBA" id="ARBA00023136"/>
    </source>
</evidence>
<feature type="domain" description="NodB homology" evidence="13">
    <location>
        <begin position="286"/>
        <end position="460"/>
    </location>
</feature>
<dbReference type="Pfam" id="PF01522">
    <property type="entry name" value="Polysacc_deac_1"/>
    <property type="match status" value="1"/>
</dbReference>
<feature type="transmembrane region" description="Helical" evidence="12">
    <location>
        <begin position="25"/>
        <end position="46"/>
    </location>
</feature>
<dbReference type="GO" id="GO:0005886">
    <property type="term" value="C:plasma membrane"/>
    <property type="evidence" value="ECO:0007669"/>
    <property type="project" value="UniProtKB-SubCell"/>
</dbReference>
<dbReference type="InterPro" id="IPR050248">
    <property type="entry name" value="Polysacc_deacetylase_ArnD"/>
</dbReference>
<dbReference type="GO" id="GO:0046872">
    <property type="term" value="F:metal ion binding"/>
    <property type="evidence" value="ECO:0007669"/>
    <property type="project" value="UniProtKB-KW"/>
</dbReference>
<evidence type="ECO:0000256" key="5">
    <source>
        <dbReference type="ARBA" id="ARBA00022801"/>
    </source>
</evidence>
<evidence type="ECO:0000256" key="4">
    <source>
        <dbReference type="ARBA" id="ARBA00022723"/>
    </source>
</evidence>
<feature type="site" description="Raises pKa of active site His" evidence="11">
    <location>
        <position position="409"/>
    </location>
</feature>
<feature type="active site" description="Proton acceptor" evidence="8">
    <location>
        <position position="293"/>
    </location>
</feature>
<keyword evidence="10" id="KW-0862">Zinc</keyword>
<dbReference type="SUPFAM" id="SSF88713">
    <property type="entry name" value="Glycoside hydrolase/deacetylase"/>
    <property type="match status" value="1"/>
</dbReference>
<dbReference type="InterPro" id="IPR002509">
    <property type="entry name" value="NODB_dom"/>
</dbReference>
<dbReference type="PIRSF" id="PIRSF037479">
    <property type="entry name" value="PG_GlcNAc_deacetylase"/>
    <property type="match status" value="1"/>
</dbReference>
<name>A0AB72ZAU1_LISIO</name>
<proteinExistence type="predicted"/>
<dbReference type="InterPro" id="IPR017219">
    <property type="entry name" value="Peptidoglycan_deacetylase"/>
</dbReference>
<dbReference type="CDD" id="cd10954">
    <property type="entry name" value="CE4_CtAXE_like"/>
    <property type="match status" value="1"/>
</dbReference>
<evidence type="ECO:0000313" key="15">
    <source>
        <dbReference type="Proteomes" id="UP000003597"/>
    </source>
</evidence>
<dbReference type="PANTHER" id="PTHR10587">
    <property type="entry name" value="GLYCOSYL TRANSFERASE-RELATED"/>
    <property type="match status" value="1"/>
</dbReference>
<evidence type="ECO:0000256" key="1">
    <source>
        <dbReference type="ARBA" id="ARBA00004162"/>
    </source>
</evidence>
<dbReference type="Gene3D" id="3.20.20.370">
    <property type="entry name" value="Glycoside hydrolase/deacetylase"/>
    <property type="match status" value="1"/>
</dbReference>
<feature type="binding site" evidence="10">
    <location>
        <position position="344"/>
    </location>
    <ligand>
        <name>Zn(2+)</name>
        <dbReference type="ChEBI" id="CHEBI:29105"/>
    </ligand>
</feature>
<gene>
    <name evidence="14" type="ORF">HMPREF0557_01057</name>
</gene>
<keyword evidence="2" id="KW-1003">Cell membrane</keyword>
<evidence type="ECO:0000256" key="9">
    <source>
        <dbReference type="PIRSR" id="PIRSR037479-2"/>
    </source>
</evidence>
<keyword evidence="5" id="KW-0378">Hydrolase</keyword>
<dbReference type="EMBL" id="AGCN01000018">
    <property type="protein sequence ID" value="EHN61898.1"/>
    <property type="molecule type" value="Genomic_DNA"/>
</dbReference>
<keyword evidence="7 12" id="KW-0472">Membrane</keyword>
<keyword evidence="6 12" id="KW-1133">Transmembrane helix</keyword>
<evidence type="ECO:0000259" key="13">
    <source>
        <dbReference type="PROSITE" id="PS51677"/>
    </source>
</evidence>
<evidence type="ECO:0000256" key="11">
    <source>
        <dbReference type="PIRSR" id="PIRSR037479-4"/>
    </source>
</evidence>
<feature type="binding site" evidence="10">
    <location>
        <position position="294"/>
    </location>
    <ligand>
        <name>Zn(2+)</name>
        <dbReference type="ChEBI" id="CHEBI:29105"/>
    </ligand>
</feature>
<dbReference type="PANTHER" id="PTHR10587:SF133">
    <property type="entry name" value="CHITIN DEACETYLASE 1-RELATED"/>
    <property type="match status" value="1"/>
</dbReference>
<keyword evidence="4 10" id="KW-0479">Metal-binding</keyword>
<dbReference type="PROSITE" id="PS51677">
    <property type="entry name" value="NODB"/>
    <property type="match status" value="1"/>
</dbReference>
<dbReference type="InterPro" id="IPR011330">
    <property type="entry name" value="Glyco_hydro/deAcase_b/a-brl"/>
</dbReference>
<feature type="binding site" evidence="10">
    <location>
        <position position="348"/>
    </location>
    <ligand>
        <name>Zn(2+)</name>
        <dbReference type="ChEBI" id="CHEBI:29105"/>
    </ligand>
</feature>
<feature type="binding site" evidence="9">
    <location>
        <position position="385"/>
    </location>
    <ligand>
        <name>substrate</name>
    </ligand>
</feature>
<dbReference type="AlphaFoldDB" id="A0AB72ZAU1"/>